<proteinExistence type="predicted"/>
<dbReference type="RefSeq" id="WP_090031162.1">
    <property type="nucleotide sequence ID" value="NZ_BONM01000002.1"/>
</dbReference>
<evidence type="ECO:0000313" key="3">
    <source>
        <dbReference type="Proteomes" id="UP000199012"/>
    </source>
</evidence>
<dbReference type="InterPro" id="IPR013830">
    <property type="entry name" value="SGNH_hydro"/>
</dbReference>
<dbReference type="Proteomes" id="UP000199012">
    <property type="component" value="Unassembled WGS sequence"/>
</dbReference>
<evidence type="ECO:0000313" key="2">
    <source>
        <dbReference type="EMBL" id="SFA91205.1"/>
    </source>
</evidence>
<dbReference type="GO" id="GO:0016787">
    <property type="term" value="F:hydrolase activity"/>
    <property type="evidence" value="ECO:0007669"/>
    <property type="project" value="UniProtKB-KW"/>
</dbReference>
<sequence length="407" mass="42058">MSASVVPFPDPRVEVRGAAWLEDVPGSGVLPHRLPAAARAQFPDGFVALCDEQPSGVRLRFRTAADRVTLDVSVLRTVTHPLPPAAPGPWDVLVGGALVAQPEGCGAAGPSGTVALDPLTGATTARPGPRTTVTLALRTGVGPTDGRGDEPADVEVWLPTGETVVLHALRADAPVEPPATVVPAAPRWVHHGSSISHGAAAASPATTWPAVAARRAGLDLVSLGFSGNAVLDPFTARAMRDAPADLLSVKVGINVVNKDCFRLRAFVPAVHGFLDTVREGHLTTPLVVMSPLLCPLVEDTPGPTFIDPASPPDAPVFATRCTPADAVDGRLTLSAIRDVLADVVAARRAAGDAALTYVDGRDLYGPENAERLPMRDRLHPDGPAHVLIGERAAPLLRAALGGAVPSP</sequence>
<organism evidence="2 3">
    <name type="scientific">Cellulomonas marina</name>
    <dbReference type="NCBI Taxonomy" id="988821"/>
    <lineage>
        <taxon>Bacteria</taxon>
        <taxon>Bacillati</taxon>
        <taxon>Actinomycetota</taxon>
        <taxon>Actinomycetes</taxon>
        <taxon>Micrococcales</taxon>
        <taxon>Cellulomonadaceae</taxon>
        <taxon>Cellulomonas</taxon>
    </lineage>
</organism>
<feature type="domain" description="SGNH hydrolase-type esterase" evidence="1">
    <location>
        <begin position="189"/>
        <end position="288"/>
    </location>
</feature>
<evidence type="ECO:0000259" key="1">
    <source>
        <dbReference type="Pfam" id="PF14606"/>
    </source>
</evidence>
<protein>
    <submittedName>
        <fullName evidence="2">GDSL-like Lipase/Acylhydrolase family protein</fullName>
    </submittedName>
</protein>
<dbReference type="STRING" id="988821.SAMN05421867_103176"/>
<dbReference type="Pfam" id="PF14606">
    <property type="entry name" value="Lipase_GDSL_3"/>
    <property type="match status" value="1"/>
</dbReference>
<gene>
    <name evidence="2" type="ORF">SAMN05421867_103176</name>
</gene>
<keyword evidence="3" id="KW-1185">Reference proteome</keyword>
<keyword evidence="2" id="KW-0378">Hydrolase</keyword>
<dbReference type="AlphaFoldDB" id="A0A1I0WR24"/>
<accession>A0A1I0WR24</accession>
<dbReference type="Gene3D" id="3.40.50.1110">
    <property type="entry name" value="SGNH hydrolase"/>
    <property type="match status" value="1"/>
</dbReference>
<dbReference type="EMBL" id="FOKA01000003">
    <property type="protein sequence ID" value="SFA91205.1"/>
    <property type="molecule type" value="Genomic_DNA"/>
</dbReference>
<dbReference type="InterPro" id="IPR036514">
    <property type="entry name" value="SGNH_hydro_sf"/>
</dbReference>
<dbReference type="SUPFAM" id="SSF52266">
    <property type="entry name" value="SGNH hydrolase"/>
    <property type="match status" value="1"/>
</dbReference>
<reference evidence="2 3" key="1">
    <citation type="submission" date="2016-10" db="EMBL/GenBank/DDBJ databases">
        <authorList>
            <person name="de Groot N.N."/>
        </authorList>
    </citation>
    <scope>NUCLEOTIDE SEQUENCE [LARGE SCALE GENOMIC DNA]</scope>
    <source>
        <strain evidence="2 3">CGMCC 4.6945</strain>
    </source>
</reference>
<name>A0A1I0WR24_9CELL</name>
<dbReference type="OrthoDB" id="2060945at2"/>
<dbReference type="Gene3D" id="2.60.120.260">
    <property type="entry name" value="Galactose-binding domain-like"/>
    <property type="match status" value="1"/>
</dbReference>